<dbReference type="PROSITE" id="PS00727">
    <property type="entry name" value="AP_NUCLEASE_F1_2"/>
    <property type="match status" value="1"/>
</dbReference>
<dbReference type="PROSITE" id="PS00728">
    <property type="entry name" value="AP_NUCLEASE_F1_3"/>
    <property type="match status" value="1"/>
</dbReference>
<dbReference type="GO" id="GO:0003906">
    <property type="term" value="F:DNA-(apurinic or apyrimidinic site) endonuclease activity"/>
    <property type="evidence" value="ECO:0007669"/>
    <property type="project" value="TreeGrafter"/>
</dbReference>
<dbReference type="InterPro" id="IPR005135">
    <property type="entry name" value="Endo/exonuclease/phosphatase"/>
</dbReference>
<dbReference type="GO" id="GO:0006284">
    <property type="term" value="P:base-excision repair"/>
    <property type="evidence" value="ECO:0007669"/>
    <property type="project" value="TreeGrafter"/>
</dbReference>
<dbReference type="EC" id="3.1.-.-" evidence="9"/>
<feature type="binding site" evidence="7">
    <location>
        <position position="391"/>
    </location>
    <ligand>
        <name>Mg(2+)</name>
        <dbReference type="ChEBI" id="CHEBI:18420"/>
        <label>1</label>
    </ligand>
</feature>
<dbReference type="NCBIfam" id="TIGR00633">
    <property type="entry name" value="xth"/>
    <property type="match status" value="1"/>
</dbReference>
<gene>
    <name evidence="12" type="ORF">GH714_035617</name>
</gene>
<evidence type="ECO:0000256" key="6">
    <source>
        <dbReference type="PIRSR" id="PIRSR604808-1"/>
    </source>
</evidence>
<dbReference type="GO" id="GO:0003677">
    <property type="term" value="F:DNA binding"/>
    <property type="evidence" value="ECO:0007669"/>
    <property type="project" value="InterPro"/>
</dbReference>
<dbReference type="InterPro" id="IPR003034">
    <property type="entry name" value="SAP_dom"/>
</dbReference>
<dbReference type="Gene3D" id="3.60.10.10">
    <property type="entry name" value="Endonuclease/exonuclease/phosphatase"/>
    <property type="match status" value="1"/>
</dbReference>
<evidence type="ECO:0000256" key="3">
    <source>
        <dbReference type="ARBA" id="ARBA00022723"/>
    </source>
</evidence>
<evidence type="ECO:0000256" key="9">
    <source>
        <dbReference type="RuleBase" id="RU362131"/>
    </source>
</evidence>
<dbReference type="AlphaFoldDB" id="A0A6A6M5N0"/>
<dbReference type="InterPro" id="IPR036691">
    <property type="entry name" value="Endo/exonu/phosph_ase_sf"/>
</dbReference>
<feature type="site" description="Interaction with DNA substrate" evidence="8">
    <location>
        <position position="392"/>
    </location>
</feature>
<dbReference type="PROSITE" id="PS50800">
    <property type="entry name" value="SAP"/>
    <property type="match status" value="1"/>
</dbReference>
<feature type="active site" evidence="6">
    <location>
        <position position="254"/>
    </location>
</feature>
<comment type="cofactor">
    <cofactor evidence="7 9">
        <name>Mg(2+)</name>
        <dbReference type="ChEBI" id="CHEBI:18420"/>
    </cofactor>
    <cofactor evidence="7 9">
        <name>Mn(2+)</name>
        <dbReference type="ChEBI" id="CHEBI:29035"/>
    </cofactor>
    <text evidence="7 9">Probably binds two magnesium or manganese ions per subunit.</text>
</comment>
<protein>
    <recommendedName>
        <fullName evidence="9">DNA-(apurinic or apyrimidinic site) endonuclease</fullName>
        <ecNumber evidence="9">3.1.-.-</ecNumber>
    </recommendedName>
</protein>
<dbReference type="CDD" id="cd09087">
    <property type="entry name" value="Ape1-like_AP-endo"/>
    <property type="match status" value="1"/>
</dbReference>
<dbReference type="GO" id="GO:0046872">
    <property type="term" value="F:metal ion binding"/>
    <property type="evidence" value="ECO:0007669"/>
    <property type="project" value="UniProtKB-KW"/>
</dbReference>
<evidence type="ECO:0000259" key="11">
    <source>
        <dbReference type="PROSITE" id="PS50800"/>
    </source>
</evidence>
<comment type="similarity">
    <text evidence="2 9">Belongs to the DNA repair enzymes AP/ExoA family.</text>
</comment>
<keyword evidence="7" id="KW-0464">Manganese</keyword>
<evidence type="ECO:0000313" key="12">
    <source>
        <dbReference type="EMBL" id="KAF2308137.1"/>
    </source>
</evidence>
<organism evidence="12 13">
    <name type="scientific">Hevea brasiliensis</name>
    <name type="common">Para rubber tree</name>
    <name type="synonym">Siphonia brasiliensis</name>
    <dbReference type="NCBI Taxonomy" id="3981"/>
    <lineage>
        <taxon>Eukaryota</taxon>
        <taxon>Viridiplantae</taxon>
        <taxon>Streptophyta</taxon>
        <taxon>Embryophyta</taxon>
        <taxon>Tracheophyta</taxon>
        <taxon>Spermatophyta</taxon>
        <taxon>Magnoliopsida</taxon>
        <taxon>eudicotyledons</taxon>
        <taxon>Gunneridae</taxon>
        <taxon>Pentapetalae</taxon>
        <taxon>rosids</taxon>
        <taxon>fabids</taxon>
        <taxon>Malpighiales</taxon>
        <taxon>Euphorbiaceae</taxon>
        <taxon>Crotonoideae</taxon>
        <taxon>Micrandreae</taxon>
        <taxon>Hevea</taxon>
    </lineage>
</organism>
<feature type="binding site" evidence="7">
    <location>
        <position position="294"/>
    </location>
    <ligand>
        <name>Mg(2+)</name>
        <dbReference type="ChEBI" id="CHEBI:18420"/>
        <label>1</label>
    </ligand>
</feature>
<reference evidence="12 13" key="1">
    <citation type="journal article" date="2020" name="Mol. Plant">
        <title>The Chromosome-Based Rubber Tree Genome Provides New Insights into Spurge Genome Evolution and Rubber Biosynthesis.</title>
        <authorList>
            <person name="Liu J."/>
            <person name="Shi C."/>
            <person name="Shi C.C."/>
            <person name="Li W."/>
            <person name="Zhang Q.J."/>
            <person name="Zhang Y."/>
            <person name="Li K."/>
            <person name="Lu H.F."/>
            <person name="Shi C."/>
            <person name="Zhu S.T."/>
            <person name="Xiao Z.Y."/>
            <person name="Nan H."/>
            <person name="Yue Y."/>
            <person name="Zhu X.G."/>
            <person name="Wu Y."/>
            <person name="Hong X.N."/>
            <person name="Fan G.Y."/>
            <person name="Tong Y."/>
            <person name="Zhang D."/>
            <person name="Mao C.L."/>
            <person name="Liu Y.L."/>
            <person name="Hao S.J."/>
            <person name="Liu W.Q."/>
            <person name="Lv M.Q."/>
            <person name="Zhang H.B."/>
            <person name="Liu Y."/>
            <person name="Hu-Tang G.R."/>
            <person name="Wang J.P."/>
            <person name="Wang J.H."/>
            <person name="Sun Y.H."/>
            <person name="Ni S.B."/>
            <person name="Chen W.B."/>
            <person name="Zhang X.C."/>
            <person name="Jiao Y.N."/>
            <person name="Eichler E.E."/>
            <person name="Li G.H."/>
            <person name="Liu X."/>
            <person name="Gao L.Z."/>
        </authorList>
    </citation>
    <scope>NUCLEOTIDE SEQUENCE [LARGE SCALE GENOMIC DNA]</scope>
    <source>
        <strain evidence="13">cv. GT1</strain>
        <tissue evidence="12">Leaf</tissue>
    </source>
</reference>
<evidence type="ECO:0000256" key="4">
    <source>
        <dbReference type="ARBA" id="ARBA00022801"/>
    </source>
</evidence>
<dbReference type="GO" id="GO:0005634">
    <property type="term" value="C:nucleus"/>
    <property type="evidence" value="ECO:0007669"/>
    <property type="project" value="TreeGrafter"/>
</dbReference>
<accession>A0A6A6M5N0</accession>
<feature type="active site" description="Proton donor/acceptor" evidence="6">
    <location>
        <position position="294"/>
    </location>
</feature>
<feature type="site" description="Important for catalytic activity" evidence="8">
    <location>
        <position position="366"/>
    </location>
</feature>
<feature type="active site" description="Proton acceptor" evidence="6">
    <location>
        <position position="392"/>
    </location>
</feature>
<dbReference type="InterPro" id="IPR036361">
    <property type="entry name" value="SAP_dom_sf"/>
</dbReference>
<dbReference type="GO" id="GO:0008081">
    <property type="term" value="F:phosphoric diester hydrolase activity"/>
    <property type="evidence" value="ECO:0007669"/>
    <property type="project" value="TreeGrafter"/>
</dbReference>
<evidence type="ECO:0000256" key="1">
    <source>
        <dbReference type="ARBA" id="ARBA00001936"/>
    </source>
</evidence>
<keyword evidence="9" id="KW-0234">DNA repair</keyword>
<keyword evidence="9" id="KW-0227">DNA damage</keyword>
<dbReference type="FunFam" id="3.60.10.10:FF:000041">
    <property type="entry name" value="DNA-(apurinic or apyrimidinic site) lyase"/>
    <property type="match status" value="1"/>
</dbReference>
<dbReference type="SUPFAM" id="SSF68906">
    <property type="entry name" value="SAP domain"/>
    <property type="match status" value="1"/>
</dbReference>
<evidence type="ECO:0000256" key="2">
    <source>
        <dbReference type="ARBA" id="ARBA00007092"/>
    </source>
</evidence>
<keyword evidence="4" id="KW-0378">Hydrolase</keyword>
<keyword evidence="3 7" id="KW-0479">Metal-binding</keyword>
<comment type="cofactor">
    <cofactor evidence="1">
        <name>Mn(2+)</name>
        <dbReference type="ChEBI" id="CHEBI:29035"/>
    </cofactor>
</comment>
<evidence type="ECO:0000256" key="5">
    <source>
        <dbReference type="ARBA" id="ARBA00022842"/>
    </source>
</evidence>
<dbReference type="InterPro" id="IPR004808">
    <property type="entry name" value="AP_endonuc_1"/>
</dbReference>
<comment type="caution">
    <text evidence="12">The sequence shown here is derived from an EMBL/GenBank/DDBJ whole genome shotgun (WGS) entry which is preliminary data.</text>
</comment>
<dbReference type="Proteomes" id="UP000467840">
    <property type="component" value="Chromosome 9"/>
</dbReference>
<dbReference type="InterPro" id="IPR020848">
    <property type="entry name" value="AP_endonuclease_F1_CS"/>
</dbReference>
<proteinExistence type="inferred from homology"/>
<dbReference type="Pfam" id="PF02037">
    <property type="entry name" value="SAP"/>
    <property type="match status" value="1"/>
</dbReference>
<dbReference type="GO" id="GO:0008311">
    <property type="term" value="F:double-stranded DNA 3'-5' DNA exonuclease activity"/>
    <property type="evidence" value="ECO:0007669"/>
    <property type="project" value="TreeGrafter"/>
</dbReference>
<dbReference type="PROSITE" id="PS51435">
    <property type="entry name" value="AP_NUCLEASE_F1_4"/>
    <property type="match status" value="1"/>
</dbReference>
<feature type="compositionally biased region" description="Polar residues" evidence="10">
    <location>
        <begin position="1"/>
        <end position="17"/>
    </location>
</feature>
<dbReference type="SMART" id="SM00513">
    <property type="entry name" value="SAP"/>
    <property type="match status" value="1"/>
</dbReference>
<dbReference type="SUPFAM" id="SSF56219">
    <property type="entry name" value="DNase I-like"/>
    <property type="match status" value="1"/>
</dbReference>
<feature type="domain" description="SAP" evidence="11">
    <location>
        <begin position="63"/>
        <end position="97"/>
    </location>
</feature>
<dbReference type="NCBIfam" id="TIGR00195">
    <property type="entry name" value="exoDNase_III"/>
    <property type="match status" value="1"/>
</dbReference>
<dbReference type="Pfam" id="PF03372">
    <property type="entry name" value="Exo_endo_phos"/>
    <property type="match status" value="1"/>
</dbReference>
<keyword evidence="13" id="KW-1185">Reference proteome</keyword>
<evidence type="ECO:0000256" key="8">
    <source>
        <dbReference type="PIRSR" id="PIRSR604808-3"/>
    </source>
</evidence>
<dbReference type="PANTHER" id="PTHR22748">
    <property type="entry name" value="AP ENDONUCLEASE"/>
    <property type="match status" value="1"/>
</dbReference>
<feature type="region of interest" description="Disordered" evidence="10">
    <location>
        <begin position="1"/>
        <end position="20"/>
    </location>
</feature>
<dbReference type="EMBL" id="JAAGAX010000008">
    <property type="protein sequence ID" value="KAF2308137.1"/>
    <property type="molecule type" value="Genomic_DNA"/>
</dbReference>
<dbReference type="PANTHER" id="PTHR22748:SF6">
    <property type="entry name" value="DNA-(APURINIC OR APYRIMIDINIC SITE) ENDONUCLEASE"/>
    <property type="match status" value="1"/>
</dbReference>
<feature type="binding site" evidence="7">
    <location>
        <position position="296"/>
    </location>
    <ligand>
        <name>Mg(2+)</name>
        <dbReference type="ChEBI" id="CHEBI:18420"/>
        <label>1</label>
    </ligand>
</feature>
<evidence type="ECO:0000256" key="10">
    <source>
        <dbReference type="SAM" id="MobiDB-lite"/>
    </source>
</evidence>
<evidence type="ECO:0000256" key="7">
    <source>
        <dbReference type="PIRSR" id="PIRSR604808-2"/>
    </source>
</evidence>
<keyword evidence="5 7" id="KW-0460">Magnesium</keyword>
<feature type="binding site" evidence="7">
    <location>
        <position position="392"/>
    </location>
    <ligand>
        <name>Mg(2+)</name>
        <dbReference type="ChEBI" id="CHEBI:18420"/>
        <label>1</label>
    </ligand>
</feature>
<feature type="binding site" evidence="7">
    <location>
        <position position="172"/>
    </location>
    <ligand>
        <name>Mg(2+)</name>
        <dbReference type="ChEBI" id="CHEBI:18420"/>
        <label>1</label>
    </ligand>
</feature>
<dbReference type="Gene3D" id="1.10.720.30">
    <property type="entry name" value="SAP domain"/>
    <property type="match status" value="1"/>
</dbReference>
<feature type="site" description="Transition state stabilizer" evidence="8">
    <location>
        <position position="296"/>
    </location>
</feature>
<evidence type="ECO:0000313" key="13">
    <source>
        <dbReference type="Proteomes" id="UP000467840"/>
    </source>
</evidence>
<name>A0A6A6M5N0_HEVBR</name>
<sequence length="401" mass="44949">MSSKRPLSNPSAHSSSIVEEKKNKKLKGLELAIPNSEGIVVKENYPKIQSVEIQSIKDDPSKIEAMTVQELRTTLRNVGIPAKGRKSDLVAALKHFVVKNLDGQGSQQAEEHISSIFTENISLQNKAGNVLDETINTVSEVSSFKQIKRRVKQFPAKDETVKVDAEIITTKEKLQLKRLKSQEKDVESIKQCLIDGYENSFWTCSHSKLGYSGTAIVSRIKPLSVSYGLGIPDHDSEGRLVTAEFDSFYLINAYVPNSGDGLKRLSYRVTQWDSSLSNYMKELEKSKPVILTGDLNCAHQEIDIYNPAGNRRSAGFTDEERQSFGTNFLSRGFVDTFRKQHPIVVGYTYWGYRHGTRKTNKGWRLDYFLVSESIADKVHDSYIVPDVAGSDHCPIGLILKV</sequence>